<protein>
    <submittedName>
        <fullName evidence="3">PAS domain-containing protein</fullName>
    </submittedName>
</protein>
<dbReference type="InterPro" id="IPR039446">
    <property type="entry name" value="DauR-like"/>
</dbReference>
<keyword evidence="4" id="KW-1185">Reference proteome</keyword>
<dbReference type="EMBL" id="BAAACF010000003">
    <property type="protein sequence ID" value="GAA0728693.1"/>
    <property type="molecule type" value="Genomic_DNA"/>
</dbReference>
<accession>A0ABP3UAN6</accession>
<feature type="domain" description="YheO-like" evidence="1">
    <location>
        <begin position="6"/>
        <end position="118"/>
    </location>
</feature>
<dbReference type="RefSeq" id="WP_343770618.1">
    <property type="nucleotide sequence ID" value="NZ_BAAACF010000003.1"/>
</dbReference>
<gene>
    <name evidence="3" type="ORF">GCM10008905_27920</name>
</gene>
<dbReference type="PANTHER" id="PTHR35568">
    <property type="entry name" value="TRANSCRIPTIONAL REGULATOR DAUR"/>
    <property type="match status" value="1"/>
</dbReference>
<evidence type="ECO:0000259" key="2">
    <source>
        <dbReference type="Pfam" id="PF13309"/>
    </source>
</evidence>
<dbReference type="Proteomes" id="UP001500339">
    <property type="component" value="Unassembled WGS sequence"/>
</dbReference>
<dbReference type="InterPro" id="IPR039445">
    <property type="entry name" value="DauR-like_HTH"/>
</dbReference>
<reference evidence="4" key="1">
    <citation type="journal article" date="2019" name="Int. J. Syst. Evol. Microbiol.">
        <title>The Global Catalogue of Microorganisms (GCM) 10K type strain sequencing project: providing services to taxonomists for standard genome sequencing and annotation.</title>
        <authorList>
            <consortium name="The Broad Institute Genomics Platform"/>
            <consortium name="The Broad Institute Genome Sequencing Center for Infectious Disease"/>
            <person name="Wu L."/>
            <person name="Ma J."/>
        </authorList>
    </citation>
    <scope>NUCLEOTIDE SEQUENCE [LARGE SCALE GENOMIC DNA]</scope>
    <source>
        <strain evidence="4">JCM 1405</strain>
    </source>
</reference>
<organism evidence="3 4">
    <name type="scientific">Clostridium malenominatum</name>
    <dbReference type="NCBI Taxonomy" id="1539"/>
    <lineage>
        <taxon>Bacteria</taxon>
        <taxon>Bacillati</taxon>
        <taxon>Bacillota</taxon>
        <taxon>Clostridia</taxon>
        <taxon>Eubacteriales</taxon>
        <taxon>Clostridiaceae</taxon>
        <taxon>Clostridium</taxon>
    </lineage>
</organism>
<name>A0ABP3UAN6_9CLOT</name>
<evidence type="ECO:0000313" key="3">
    <source>
        <dbReference type="EMBL" id="GAA0728693.1"/>
    </source>
</evidence>
<dbReference type="InterPro" id="IPR013559">
    <property type="entry name" value="YheO"/>
</dbReference>
<proteinExistence type="predicted"/>
<dbReference type="Pfam" id="PF13309">
    <property type="entry name" value="HTH_22"/>
    <property type="match status" value="1"/>
</dbReference>
<comment type="caution">
    <text evidence="3">The sequence shown here is derived from an EMBL/GenBank/DDBJ whole genome shotgun (WGS) entry which is preliminary data.</text>
</comment>
<sequence>MIGNSLELFMPLVDFIGEIFGADCEVVLYDLTNADNSIVAIRNNSISGRKIGDPITDFGLEILKENKYNDKQYVTKYSGRTKDGKILKASTFFIRNTENKIIGMFCININVTKMLGVKEIIDNFISDICSPEDKSRETYPKAEISENFTRTIEELVMAIIENTVSEADIPPERMSPEEKMDIVHKLNEKGVFLLKGAVTEVARQLKASENTIYRYLNKKD</sequence>
<dbReference type="Pfam" id="PF08348">
    <property type="entry name" value="PAS_6"/>
    <property type="match status" value="1"/>
</dbReference>
<evidence type="ECO:0000259" key="1">
    <source>
        <dbReference type="Pfam" id="PF08348"/>
    </source>
</evidence>
<feature type="domain" description="Transcriptional regulator DauR-like HTH" evidence="2">
    <location>
        <begin position="157"/>
        <end position="217"/>
    </location>
</feature>
<evidence type="ECO:0000313" key="4">
    <source>
        <dbReference type="Proteomes" id="UP001500339"/>
    </source>
</evidence>
<dbReference type="PANTHER" id="PTHR35568:SF1">
    <property type="entry name" value="TRANSCRIPTIONAL REGULATOR DAUR"/>
    <property type="match status" value="1"/>
</dbReference>